<reference evidence="2" key="1">
    <citation type="submission" date="2023-05" db="EMBL/GenBank/DDBJ databases">
        <title>Nepenthes gracilis genome sequencing.</title>
        <authorList>
            <person name="Fukushima K."/>
        </authorList>
    </citation>
    <scope>NUCLEOTIDE SEQUENCE</scope>
    <source>
        <strain evidence="2">SING2019-196</strain>
    </source>
</reference>
<feature type="compositionally biased region" description="Basic and acidic residues" evidence="1">
    <location>
        <begin position="152"/>
        <end position="166"/>
    </location>
</feature>
<accession>A0AAD3SLK9</accession>
<comment type="caution">
    <text evidence="2">The sequence shown here is derived from an EMBL/GenBank/DDBJ whole genome shotgun (WGS) entry which is preliminary data.</text>
</comment>
<keyword evidence="3" id="KW-1185">Reference proteome</keyword>
<dbReference type="AlphaFoldDB" id="A0AAD3SLK9"/>
<sequence>MNLSRSISKLEHRLEKGLNLLRRQVYIGQHMRAWHPPHQARQLIQRQLGQHISLQPGARVNGREMEALLRLLGRVERQSWIRVVYRPAGKRIGERARLTSRGRFVEQDGETESGTSKSASGLTVARPEPGWGARGGDSGDRATSSQALGREATLREGGRNRKEPGEGHGGGPWQPKPPKSETTGEDLNLKT</sequence>
<protein>
    <submittedName>
        <fullName evidence="2">Uncharacterized protein</fullName>
    </submittedName>
</protein>
<dbReference type="EMBL" id="BSYO01000013">
    <property type="protein sequence ID" value="GMH13970.1"/>
    <property type="molecule type" value="Genomic_DNA"/>
</dbReference>
<feature type="compositionally biased region" description="Polar residues" evidence="1">
    <location>
        <begin position="112"/>
        <end position="121"/>
    </location>
</feature>
<name>A0AAD3SLK9_NEPGR</name>
<feature type="region of interest" description="Disordered" evidence="1">
    <location>
        <begin position="103"/>
        <end position="191"/>
    </location>
</feature>
<evidence type="ECO:0000256" key="1">
    <source>
        <dbReference type="SAM" id="MobiDB-lite"/>
    </source>
</evidence>
<dbReference type="Proteomes" id="UP001279734">
    <property type="component" value="Unassembled WGS sequence"/>
</dbReference>
<organism evidence="2 3">
    <name type="scientific">Nepenthes gracilis</name>
    <name type="common">Slender pitcher plant</name>
    <dbReference type="NCBI Taxonomy" id="150966"/>
    <lineage>
        <taxon>Eukaryota</taxon>
        <taxon>Viridiplantae</taxon>
        <taxon>Streptophyta</taxon>
        <taxon>Embryophyta</taxon>
        <taxon>Tracheophyta</taxon>
        <taxon>Spermatophyta</taxon>
        <taxon>Magnoliopsida</taxon>
        <taxon>eudicotyledons</taxon>
        <taxon>Gunneridae</taxon>
        <taxon>Pentapetalae</taxon>
        <taxon>Caryophyllales</taxon>
        <taxon>Nepenthaceae</taxon>
        <taxon>Nepenthes</taxon>
    </lineage>
</organism>
<evidence type="ECO:0000313" key="2">
    <source>
        <dbReference type="EMBL" id="GMH13970.1"/>
    </source>
</evidence>
<proteinExistence type="predicted"/>
<gene>
    <name evidence="2" type="ORF">Nepgr_015811</name>
</gene>
<evidence type="ECO:0000313" key="3">
    <source>
        <dbReference type="Proteomes" id="UP001279734"/>
    </source>
</evidence>